<dbReference type="InterPro" id="IPR050194">
    <property type="entry name" value="Glycosyltransferase_grp1"/>
</dbReference>
<feature type="domain" description="Glycosyl transferase family 1" evidence="1">
    <location>
        <begin position="193"/>
        <end position="358"/>
    </location>
</feature>
<gene>
    <name evidence="3" type="ORF">JZM60_02330</name>
</gene>
<protein>
    <submittedName>
        <fullName evidence="3">Glycosyltransferase family 4 protein</fullName>
    </submittedName>
</protein>
<dbReference type="RefSeq" id="WP_207165421.1">
    <property type="nucleotide sequence ID" value="NZ_CP071382.1"/>
</dbReference>
<dbReference type="PANTHER" id="PTHR45947:SF3">
    <property type="entry name" value="SULFOQUINOVOSYL TRANSFERASE SQD2"/>
    <property type="match status" value="1"/>
</dbReference>
<name>A0ABX7Q765_9BACT</name>
<dbReference type="InterPro" id="IPR028098">
    <property type="entry name" value="Glyco_trans_4-like_N"/>
</dbReference>
<dbReference type="Gene3D" id="3.40.50.2000">
    <property type="entry name" value="Glycogen Phosphorylase B"/>
    <property type="match status" value="2"/>
</dbReference>
<proteinExistence type="predicted"/>
<feature type="domain" description="Glycosyltransferase subfamily 4-like N-terminal" evidence="2">
    <location>
        <begin position="12"/>
        <end position="178"/>
    </location>
</feature>
<evidence type="ECO:0000259" key="2">
    <source>
        <dbReference type="Pfam" id="PF13579"/>
    </source>
</evidence>
<dbReference type="InterPro" id="IPR001296">
    <property type="entry name" value="Glyco_trans_1"/>
</dbReference>
<reference evidence="3 4" key="1">
    <citation type="submission" date="2021-03" db="EMBL/GenBank/DDBJ databases">
        <title>Geobacter metallireducens gen. nov. sp. nov., a microorganism capable of coupling the complete oxidation of organic compounds to the reduction of iron and other metals.</title>
        <authorList>
            <person name="Li Y."/>
        </authorList>
    </citation>
    <scope>NUCLEOTIDE SEQUENCE [LARGE SCALE GENOMIC DNA]</scope>
    <source>
        <strain evidence="3 4">Jerry-YX</strain>
    </source>
</reference>
<accession>A0ABX7Q765</accession>
<evidence type="ECO:0000313" key="3">
    <source>
        <dbReference type="EMBL" id="QSV47304.1"/>
    </source>
</evidence>
<dbReference type="CDD" id="cd03801">
    <property type="entry name" value="GT4_PimA-like"/>
    <property type="match status" value="1"/>
</dbReference>
<evidence type="ECO:0000259" key="1">
    <source>
        <dbReference type="Pfam" id="PF00534"/>
    </source>
</evidence>
<sequence>MVAPTPFFSDRGCHVRIYEEARALMACGHEVRIATYHLGRDMPGIATDRTVSVPWYRKLSAGPSWHKPYLDILLFFTALRAARRMRPDLIHAHLHEGAFFGVFLKKILGIPLLFDCQGSLTGELADHGFAREGSLLYRVFALMEGWINRNADAIITSSGAGRDDLVGRWGVPARKVTALMDGVDTAVFRPYPRDEVRRRLGIAPQVPLVVFLGVLNRYQGIDLLLSSMVILKAKGSPVRFLVMGFPDGGYRERARELGVEDMVTFTGRIDYGKASAYLSAGDMAVSPKISLTEANGKLFNYMACGLPTVVFDTPINREILGDAGVYARFGDAADLADRIEALAADGAGRDRLGQQARDRAEKEHSWRARGGELSGIYRRLANPAGSR</sequence>
<dbReference type="Proteomes" id="UP000663651">
    <property type="component" value="Chromosome"/>
</dbReference>
<dbReference type="SUPFAM" id="SSF53756">
    <property type="entry name" value="UDP-Glycosyltransferase/glycogen phosphorylase"/>
    <property type="match status" value="1"/>
</dbReference>
<dbReference type="EMBL" id="CP071382">
    <property type="protein sequence ID" value="QSV47304.1"/>
    <property type="molecule type" value="Genomic_DNA"/>
</dbReference>
<evidence type="ECO:0000313" key="4">
    <source>
        <dbReference type="Proteomes" id="UP000663651"/>
    </source>
</evidence>
<dbReference type="PANTHER" id="PTHR45947">
    <property type="entry name" value="SULFOQUINOVOSYL TRANSFERASE SQD2"/>
    <property type="match status" value="1"/>
</dbReference>
<dbReference type="Pfam" id="PF13579">
    <property type="entry name" value="Glyco_trans_4_4"/>
    <property type="match status" value="1"/>
</dbReference>
<keyword evidence="4" id="KW-1185">Reference proteome</keyword>
<organism evidence="3 4">
    <name type="scientific">Geobacter benzoatilyticus</name>
    <dbReference type="NCBI Taxonomy" id="2815309"/>
    <lineage>
        <taxon>Bacteria</taxon>
        <taxon>Pseudomonadati</taxon>
        <taxon>Thermodesulfobacteriota</taxon>
        <taxon>Desulfuromonadia</taxon>
        <taxon>Geobacterales</taxon>
        <taxon>Geobacteraceae</taxon>
        <taxon>Geobacter</taxon>
    </lineage>
</organism>
<dbReference type="Pfam" id="PF00534">
    <property type="entry name" value="Glycos_transf_1"/>
    <property type="match status" value="1"/>
</dbReference>